<name>A0ACB9QS32_9MYRT</name>
<organism evidence="1 2">
    <name type="scientific">Melastoma candidum</name>
    <dbReference type="NCBI Taxonomy" id="119954"/>
    <lineage>
        <taxon>Eukaryota</taxon>
        <taxon>Viridiplantae</taxon>
        <taxon>Streptophyta</taxon>
        <taxon>Embryophyta</taxon>
        <taxon>Tracheophyta</taxon>
        <taxon>Spermatophyta</taxon>
        <taxon>Magnoliopsida</taxon>
        <taxon>eudicotyledons</taxon>
        <taxon>Gunneridae</taxon>
        <taxon>Pentapetalae</taxon>
        <taxon>rosids</taxon>
        <taxon>malvids</taxon>
        <taxon>Myrtales</taxon>
        <taxon>Melastomataceae</taxon>
        <taxon>Melastomatoideae</taxon>
        <taxon>Melastomateae</taxon>
        <taxon>Melastoma</taxon>
    </lineage>
</organism>
<evidence type="ECO:0000313" key="2">
    <source>
        <dbReference type="Proteomes" id="UP001057402"/>
    </source>
</evidence>
<accession>A0ACB9QS32</accession>
<evidence type="ECO:0000313" key="1">
    <source>
        <dbReference type="EMBL" id="KAI4369389.1"/>
    </source>
</evidence>
<dbReference type="Proteomes" id="UP001057402">
    <property type="component" value="Chromosome 5"/>
</dbReference>
<dbReference type="EMBL" id="CM042884">
    <property type="protein sequence ID" value="KAI4369389.1"/>
    <property type="molecule type" value="Genomic_DNA"/>
</dbReference>
<comment type="caution">
    <text evidence="1">The sequence shown here is derived from an EMBL/GenBank/DDBJ whole genome shotgun (WGS) entry which is preliminary data.</text>
</comment>
<reference evidence="2" key="1">
    <citation type="journal article" date="2023" name="Front. Plant Sci.">
        <title>Chromosomal-level genome assembly of Melastoma candidum provides insights into trichome evolution.</title>
        <authorList>
            <person name="Zhong Y."/>
            <person name="Wu W."/>
            <person name="Sun C."/>
            <person name="Zou P."/>
            <person name="Liu Y."/>
            <person name="Dai S."/>
            <person name="Zhou R."/>
        </authorList>
    </citation>
    <scope>NUCLEOTIDE SEQUENCE [LARGE SCALE GENOMIC DNA]</scope>
</reference>
<sequence>MWKKAGLTSLMRLAFVLSFSLTATSSIPPLQQPPPNRRPGPIPKATPSDLLAFLAPAPQRSKVNPAVARRLTSSLKFLVPFSPVEARLSRREIISRKLIEDGTRGAGEGADWMVWWPPEPVLELARLAVDSGGDVDIVHRALDPTVIPVPDVESSSENKCQLTSTPYGRRFINKELNSYLEFLFELIVARGPEVGLDVSLSRYDLFHGHLFLANETGRLGILFHAKEYPAYDKQVFPYYMGFCQTDSDVTYDDSMNLRNILWLAPIPDTSSRSWIAPGVLVVLDAHPGGIIYEDLIADYVKVARTMYEGDLGSVAVDVNYLNVGGSTSEYQIFIC</sequence>
<proteinExistence type="predicted"/>
<protein>
    <submittedName>
        <fullName evidence="1">Uncharacterized protein</fullName>
    </submittedName>
</protein>
<keyword evidence="2" id="KW-1185">Reference proteome</keyword>
<gene>
    <name evidence="1" type="ORF">MLD38_017831</name>
</gene>